<reference evidence="3" key="1">
    <citation type="submission" date="2017-07" db="EMBL/GenBank/DDBJ databases">
        <title>Taro Niue Genome Assembly and Annotation.</title>
        <authorList>
            <person name="Atibalentja N."/>
            <person name="Keating K."/>
            <person name="Fields C.J."/>
        </authorList>
    </citation>
    <scope>NUCLEOTIDE SEQUENCE</scope>
    <source>
        <strain evidence="3">Niue_2</strain>
        <tissue evidence="3">Leaf</tissue>
    </source>
</reference>
<evidence type="ECO:0000256" key="1">
    <source>
        <dbReference type="SAM" id="MobiDB-lite"/>
    </source>
</evidence>
<keyword evidence="2" id="KW-0812">Transmembrane</keyword>
<comment type="caution">
    <text evidence="3">The sequence shown here is derived from an EMBL/GenBank/DDBJ whole genome shotgun (WGS) entry which is preliminary data.</text>
</comment>
<keyword evidence="4" id="KW-1185">Reference proteome</keyword>
<accession>A0A843W191</accession>
<feature type="region of interest" description="Disordered" evidence="1">
    <location>
        <begin position="1"/>
        <end position="108"/>
    </location>
</feature>
<dbReference type="AlphaFoldDB" id="A0A843W191"/>
<feature type="transmembrane region" description="Helical" evidence="2">
    <location>
        <begin position="483"/>
        <end position="505"/>
    </location>
</feature>
<dbReference type="Proteomes" id="UP000652761">
    <property type="component" value="Unassembled WGS sequence"/>
</dbReference>
<evidence type="ECO:0000256" key="2">
    <source>
        <dbReference type="SAM" id="Phobius"/>
    </source>
</evidence>
<protein>
    <submittedName>
        <fullName evidence="3">Uncharacterized protein</fullName>
    </submittedName>
</protein>
<dbReference type="EMBL" id="NMUH01002742">
    <property type="protein sequence ID" value="MQM01826.1"/>
    <property type="molecule type" value="Genomic_DNA"/>
</dbReference>
<evidence type="ECO:0000313" key="3">
    <source>
        <dbReference type="EMBL" id="MQM01826.1"/>
    </source>
</evidence>
<keyword evidence="2" id="KW-0472">Membrane</keyword>
<gene>
    <name evidence="3" type="ORF">Taro_034585</name>
</gene>
<name>A0A843W191_COLES</name>
<proteinExistence type="predicted"/>
<sequence>MDGGSGGRPCSSRLAQVRGMVDDAPSSEDVESSVWQGPAVRKSREESGRAPPGGGRPCSSRLAQVRGMVDDAPSSEDVESSVWQGPAVRKSREESGRAPPGPPRLKGVHCSGRESMKLCLNQIYLLGALPPETPAGALPPDPRDLTAQHRERKGCSCCAAFVASVVARRVHVVAARLALDSLVVVFLVWRMLAGKSRRALQHLLVVVVSLALTGCELWLRCITWLPCVLSLRCAIGLAGAFWRVFPEQCLGGSGGGSSQNHPFVASGGGSSQEYSVLVLGHRCVAPVVRSVTFGWAAFWGLRELADYPFPLCLLFFPFPSSPVMGRLPSSDSSVERPAARGGAWERCRGVRRRWPCVVKALHGFGSSLQASGSAWFLLCLPRLSPGARHLRAYLVHRLSLFPGTPILRSLLREYSGLRACSSLGHRGWPEFYPVQASQSLVSLPLSALVPEPRSGVRRAEAGAWLASRACGLRVPLLDASGGGLVAVVVTIPVLLVVSALVFSRFRGSVLGSQSVVALAGRRGSVASWVSAATVIRVATRMCVAFFSRPRFPSRLGVATDQRVVTAFCPVGRLTLVRVALVGYPFPLSLLFFPFPSSPMMGRLPSGEPGVERPAARGGAWERCRGARRRWPCVMKALLSFTAFPMLLPCGVFVRFVGGPGLRIPLVCLPTGVATARRITTSEEASAHSGVPSFASAVCMSPLVSAEVV</sequence>
<evidence type="ECO:0000313" key="4">
    <source>
        <dbReference type="Proteomes" id="UP000652761"/>
    </source>
</evidence>
<keyword evidence="2" id="KW-1133">Transmembrane helix</keyword>
<feature type="transmembrane region" description="Helical" evidence="2">
    <location>
        <begin position="636"/>
        <end position="656"/>
    </location>
</feature>
<organism evidence="3 4">
    <name type="scientific">Colocasia esculenta</name>
    <name type="common">Wild taro</name>
    <name type="synonym">Arum esculentum</name>
    <dbReference type="NCBI Taxonomy" id="4460"/>
    <lineage>
        <taxon>Eukaryota</taxon>
        <taxon>Viridiplantae</taxon>
        <taxon>Streptophyta</taxon>
        <taxon>Embryophyta</taxon>
        <taxon>Tracheophyta</taxon>
        <taxon>Spermatophyta</taxon>
        <taxon>Magnoliopsida</taxon>
        <taxon>Liliopsida</taxon>
        <taxon>Araceae</taxon>
        <taxon>Aroideae</taxon>
        <taxon>Colocasieae</taxon>
        <taxon>Colocasia</taxon>
    </lineage>
</organism>